<gene>
    <name evidence="2" type="ORF">FH608_043280</name>
</gene>
<accession>A0A5C4VEL3</accession>
<dbReference type="Pfam" id="PF13683">
    <property type="entry name" value="rve_3"/>
    <property type="match status" value="1"/>
</dbReference>
<dbReference type="GO" id="GO:0015074">
    <property type="term" value="P:DNA integration"/>
    <property type="evidence" value="ECO:0007669"/>
    <property type="project" value="InterPro"/>
</dbReference>
<comment type="caution">
    <text evidence="2">The sequence shown here is derived from an EMBL/GenBank/DDBJ whole genome shotgun (WGS) entry which is preliminary data.</text>
</comment>
<dbReference type="InterPro" id="IPR012337">
    <property type="entry name" value="RNaseH-like_sf"/>
</dbReference>
<dbReference type="Proteomes" id="UP000312512">
    <property type="component" value="Unassembled WGS sequence"/>
</dbReference>
<dbReference type="EMBL" id="VDLX02000024">
    <property type="protein sequence ID" value="KAB8188590.1"/>
    <property type="molecule type" value="Genomic_DNA"/>
</dbReference>
<evidence type="ECO:0000313" key="2">
    <source>
        <dbReference type="EMBL" id="KAB8188590.1"/>
    </source>
</evidence>
<name>A0A5C4VEL3_9ACTN</name>
<dbReference type="Gene3D" id="3.30.420.10">
    <property type="entry name" value="Ribonuclease H-like superfamily/Ribonuclease H"/>
    <property type="match status" value="1"/>
</dbReference>
<dbReference type="GO" id="GO:0003676">
    <property type="term" value="F:nucleic acid binding"/>
    <property type="evidence" value="ECO:0007669"/>
    <property type="project" value="InterPro"/>
</dbReference>
<protein>
    <submittedName>
        <fullName evidence="2">Transposase</fullName>
    </submittedName>
</protein>
<organism evidence="2 3">
    <name type="scientific">Nonomuraea phyllanthi</name>
    <dbReference type="NCBI Taxonomy" id="2219224"/>
    <lineage>
        <taxon>Bacteria</taxon>
        <taxon>Bacillati</taxon>
        <taxon>Actinomycetota</taxon>
        <taxon>Actinomycetes</taxon>
        <taxon>Streptosporangiales</taxon>
        <taxon>Streptosporangiaceae</taxon>
        <taxon>Nonomuraea</taxon>
    </lineage>
</organism>
<evidence type="ECO:0000259" key="1">
    <source>
        <dbReference type="Pfam" id="PF13683"/>
    </source>
</evidence>
<reference evidence="2 3" key="1">
    <citation type="submission" date="2019-10" db="EMBL/GenBank/DDBJ databases">
        <title>Nonomuraea sp. nov., isolated from Phyllanthus amarus.</title>
        <authorList>
            <person name="Klykleung N."/>
            <person name="Tanasupawat S."/>
        </authorList>
    </citation>
    <scope>NUCLEOTIDE SEQUENCE [LARGE SCALE GENOMIC DNA]</scope>
    <source>
        <strain evidence="2 3">PA1-10</strain>
    </source>
</reference>
<proteinExistence type="predicted"/>
<evidence type="ECO:0000313" key="3">
    <source>
        <dbReference type="Proteomes" id="UP000312512"/>
    </source>
</evidence>
<sequence>MGTTGQILMIAVQRTVDEVKRRLCLGDVPGQLLPAAQQGGASFGRVRGGHHLVDLFQAESPPRTPRTNCYAERWIRTIRGECTDRMLIYGERHLRVVLNEYLDHYNAHPPHQGRGQRPSDHNEHVVVSLKGWIERHAILGGVINEYRRAA</sequence>
<dbReference type="InterPro" id="IPR036397">
    <property type="entry name" value="RNaseH_sf"/>
</dbReference>
<keyword evidence="3" id="KW-1185">Reference proteome</keyword>
<dbReference type="AlphaFoldDB" id="A0A5C4VEL3"/>
<dbReference type="OrthoDB" id="1551204at2"/>
<dbReference type="InterPro" id="IPR001584">
    <property type="entry name" value="Integrase_cat-core"/>
</dbReference>
<dbReference type="SUPFAM" id="SSF53098">
    <property type="entry name" value="Ribonuclease H-like"/>
    <property type="match status" value="1"/>
</dbReference>
<feature type="domain" description="Integrase catalytic" evidence="1">
    <location>
        <begin position="61"/>
        <end position="118"/>
    </location>
</feature>